<dbReference type="InterPro" id="IPR013517">
    <property type="entry name" value="FG-GAP"/>
</dbReference>
<name>A0ABU2V3H3_9ACTN</name>
<keyword evidence="5" id="KW-1185">Reference proteome</keyword>
<protein>
    <submittedName>
        <fullName evidence="4">FG-GAP-like repeat-containing protein</fullName>
    </submittedName>
</protein>
<dbReference type="Pfam" id="PF13517">
    <property type="entry name" value="FG-GAP_3"/>
    <property type="match status" value="1"/>
</dbReference>
<organism evidence="4 5">
    <name type="scientific">Streptomyces doebereineriae</name>
    <dbReference type="NCBI Taxonomy" id="3075528"/>
    <lineage>
        <taxon>Bacteria</taxon>
        <taxon>Bacillati</taxon>
        <taxon>Actinomycetota</taxon>
        <taxon>Actinomycetes</taxon>
        <taxon>Kitasatosporales</taxon>
        <taxon>Streptomycetaceae</taxon>
        <taxon>Streptomyces</taxon>
    </lineage>
</organism>
<dbReference type="InterPro" id="IPR036278">
    <property type="entry name" value="Sialidase_sf"/>
</dbReference>
<dbReference type="PANTHER" id="PTHR46580:SF4">
    <property type="entry name" value="ATP_GTP-BINDING PROTEIN"/>
    <property type="match status" value="1"/>
</dbReference>
<evidence type="ECO:0000256" key="2">
    <source>
        <dbReference type="SAM" id="SignalP"/>
    </source>
</evidence>
<gene>
    <name evidence="4" type="ORF">RNB18_07980</name>
</gene>
<keyword evidence="1 2" id="KW-0732">Signal</keyword>
<evidence type="ECO:0000256" key="1">
    <source>
        <dbReference type="ARBA" id="ARBA00022729"/>
    </source>
</evidence>
<dbReference type="PANTHER" id="PTHR46580">
    <property type="entry name" value="SENSOR KINASE-RELATED"/>
    <property type="match status" value="1"/>
</dbReference>
<feature type="domain" description="FlgD/Vpr Ig-like" evidence="3">
    <location>
        <begin position="499"/>
        <end position="560"/>
    </location>
</feature>
<accession>A0ABU2V3H3</accession>
<evidence type="ECO:0000259" key="3">
    <source>
        <dbReference type="Pfam" id="PF13860"/>
    </source>
</evidence>
<dbReference type="Gene3D" id="2.60.40.4070">
    <property type="match status" value="1"/>
</dbReference>
<dbReference type="InterPro" id="IPR025965">
    <property type="entry name" value="FlgD/Vpr_Ig-like"/>
</dbReference>
<dbReference type="Gene3D" id="2.120.10.10">
    <property type="match status" value="1"/>
</dbReference>
<dbReference type="RefSeq" id="WP_311713424.1">
    <property type="nucleotide sequence ID" value="NZ_JAVREZ010000002.1"/>
</dbReference>
<reference evidence="5" key="1">
    <citation type="submission" date="2023-07" db="EMBL/GenBank/DDBJ databases">
        <title>30 novel species of actinomycetes from the DSMZ collection.</title>
        <authorList>
            <person name="Nouioui I."/>
        </authorList>
    </citation>
    <scope>NUCLEOTIDE SEQUENCE [LARGE SCALE GENOMIC DNA]</scope>
    <source>
        <strain evidence="5">DSM 41640</strain>
    </source>
</reference>
<dbReference type="InterPro" id="IPR028994">
    <property type="entry name" value="Integrin_alpha_N"/>
</dbReference>
<evidence type="ECO:0000313" key="4">
    <source>
        <dbReference type="EMBL" id="MDT0480109.1"/>
    </source>
</evidence>
<dbReference type="Proteomes" id="UP001183824">
    <property type="component" value="Unassembled WGS sequence"/>
</dbReference>
<dbReference type="Pfam" id="PF13860">
    <property type="entry name" value="FlgD_ig"/>
    <property type="match status" value="1"/>
</dbReference>
<proteinExistence type="predicted"/>
<feature type="chain" id="PRO_5046353636" evidence="2">
    <location>
        <begin position="36"/>
        <end position="841"/>
    </location>
</feature>
<evidence type="ECO:0000313" key="5">
    <source>
        <dbReference type="Proteomes" id="UP001183824"/>
    </source>
</evidence>
<comment type="caution">
    <text evidence="4">The sequence shown here is derived from an EMBL/GenBank/DDBJ whole genome shotgun (WGS) entry which is preliminary data.</text>
</comment>
<dbReference type="Gene3D" id="2.130.10.130">
    <property type="entry name" value="Integrin alpha, N-terminal"/>
    <property type="match status" value="1"/>
</dbReference>
<sequence length="841" mass="85797">MGRYALPRRRLAVAISSVALALSGGAVLPATTAVAAPAVPWTSATAVTGADTDTYVKDLVTTADGSAVAVWNQFADTDSTERKLYAAVRPADSDTWGTPALLTTTPDEAGGVELHASADGTVTALWTEYPDETSPGAGPFDSRVVSSVLTADHSAWSTPVELVGTDTAWGDGGIDLAEAPDGTLTAVWSVRTDSGGAPWEVYAATRATDGTWSAPAQLSDTVADGADSAHAPSVAVTSDGTVVVVWKQTDGPSASVRTVSRAPGATTWTAPAAATPSYQSISDPEVSAADDGTLTLAWDGSDESEQQTILTTARSTDGTWTAPEAVTGTENLAGTPQPLIAPDGDVTLVWVDYTTTFGTRTATRDAATGTWSAVQTLSTSYVSEAWDTAIADDGTVHALWPQTVGGNVALVESVRSGGRWSSPAALPGSSFANVLGQVSVGEDGSASAVWSGSTSDSSNWHLFGSRTAWPALAVSGSSVPATAPLKGTTTASNAWAPTWTLSRPTSSWSVTLTDTAGRTVRTLTGSTTGLSVTASWNGRTTSGSYASNGPLTWTLRATQDGAASAVQLVSGTVAVTGGAAVARDFGGASATPDGTGDLLTLNSSGALTFQLGKASTGAFSAKVSGSGWPTSVKAVPFGDLSGDRCNDVLVRLSSGALRLYKPGCGSAVKPSTSYTSLGTSGWNQYDVLTSPGDISGDGRPDLIARNSATGTVYLYKGTSTGKLSARVKLYDNWKGYKKVVGVGDLNGDGIGDLLAQDKANNLYRYDGTGQGTFKARVKVFTNWGGSYNVIVGVGDITGDGKADLVSRDTGGAVWRNSGDGKGSFGARVKIATGFSGYKFLS</sequence>
<feature type="signal peptide" evidence="2">
    <location>
        <begin position="1"/>
        <end position="35"/>
    </location>
</feature>
<dbReference type="SUPFAM" id="SSF69318">
    <property type="entry name" value="Integrin alpha N-terminal domain"/>
    <property type="match status" value="1"/>
</dbReference>
<dbReference type="SUPFAM" id="SSF50939">
    <property type="entry name" value="Sialidases"/>
    <property type="match status" value="1"/>
</dbReference>
<dbReference type="EMBL" id="JAVREZ010000002">
    <property type="protein sequence ID" value="MDT0480109.1"/>
    <property type="molecule type" value="Genomic_DNA"/>
</dbReference>